<name>A0A815YRH0_9BILA</name>
<gene>
    <name evidence="1" type="ORF">GPM918_LOCUS40608</name>
    <name evidence="2" type="ORF">SRO942_LOCUS41570</name>
</gene>
<dbReference type="Proteomes" id="UP000663829">
    <property type="component" value="Unassembled WGS sequence"/>
</dbReference>
<reference evidence="1" key="1">
    <citation type="submission" date="2021-02" db="EMBL/GenBank/DDBJ databases">
        <authorList>
            <person name="Nowell W R."/>
        </authorList>
    </citation>
    <scope>NUCLEOTIDE SEQUENCE</scope>
</reference>
<protein>
    <submittedName>
        <fullName evidence="1">Uncharacterized protein</fullName>
    </submittedName>
</protein>
<dbReference type="Proteomes" id="UP000681722">
    <property type="component" value="Unassembled WGS sequence"/>
</dbReference>
<keyword evidence="3" id="KW-1185">Reference proteome</keyword>
<evidence type="ECO:0000313" key="3">
    <source>
        <dbReference type="Proteomes" id="UP000663829"/>
    </source>
</evidence>
<sequence>MLLRKSYQRNGRASSFLKWIVVDDIDFKKTEQQLQQLKEDEEKRLDEEKEKLCPKCLVVYIPKKQEFGHCVYHPAFVFSIEKNKTLTLNQAEQECILARLEGKDRPPPLIWICCGKEFAQAGQGCVKGLCGLPEELAKRTDIDWIQTDPVTVVQQSFLNNPLYQKKLHNIIANLEKKHKRR</sequence>
<dbReference type="AlphaFoldDB" id="A0A815YRH0"/>
<evidence type="ECO:0000313" key="2">
    <source>
        <dbReference type="EMBL" id="CAF4438637.1"/>
    </source>
</evidence>
<accession>A0A815YRH0</accession>
<dbReference type="EMBL" id="CAJOBC010096231">
    <property type="protein sequence ID" value="CAF4438637.1"/>
    <property type="molecule type" value="Genomic_DNA"/>
</dbReference>
<dbReference type="EMBL" id="CAJNOQ010030363">
    <property type="protein sequence ID" value="CAF1574199.1"/>
    <property type="molecule type" value="Genomic_DNA"/>
</dbReference>
<proteinExistence type="predicted"/>
<evidence type="ECO:0000313" key="1">
    <source>
        <dbReference type="EMBL" id="CAF1574199.1"/>
    </source>
</evidence>
<comment type="caution">
    <text evidence="1">The sequence shown here is derived from an EMBL/GenBank/DDBJ whole genome shotgun (WGS) entry which is preliminary data.</text>
</comment>
<organism evidence="1 3">
    <name type="scientific">Didymodactylos carnosus</name>
    <dbReference type="NCBI Taxonomy" id="1234261"/>
    <lineage>
        <taxon>Eukaryota</taxon>
        <taxon>Metazoa</taxon>
        <taxon>Spiralia</taxon>
        <taxon>Gnathifera</taxon>
        <taxon>Rotifera</taxon>
        <taxon>Eurotatoria</taxon>
        <taxon>Bdelloidea</taxon>
        <taxon>Philodinida</taxon>
        <taxon>Philodinidae</taxon>
        <taxon>Didymodactylos</taxon>
    </lineage>
</organism>